<dbReference type="Proteomes" id="UP000231019">
    <property type="component" value="Unassembled WGS sequence"/>
</dbReference>
<dbReference type="InterPro" id="IPR000668">
    <property type="entry name" value="Peptidase_C1A_C"/>
</dbReference>
<dbReference type="GO" id="GO:0006508">
    <property type="term" value="P:proteolysis"/>
    <property type="evidence" value="ECO:0007669"/>
    <property type="project" value="InterPro"/>
</dbReference>
<proteinExistence type="predicted"/>
<dbReference type="Gene3D" id="3.90.70.10">
    <property type="entry name" value="Cysteine proteinases"/>
    <property type="match status" value="1"/>
</dbReference>
<dbReference type="EMBL" id="PFFQ01000023">
    <property type="protein sequence ID" value="PIW17491.1"/>
    <property type="molecule type" value="Genomic_DNA"/>
</dbReference>
<evidence type="ECO:0000313" key="3">
    <source>
        <dbReference type="EMBL" id="PIW17491.1"/>
    </source>
</evidence>
<gene>
    <name evidence="3" type="ORF">COW36_08300</name>
</gene>
<dbReference type="Pfam" id="PF00112">
    <property type="entry name" value="Peptidase_C1"/>
    <property type="match status" value="1"/>
</dbReference>
<reference evidence="3 4" key="1">
    <citation type="submission" date="2017-09" db="EMBL/GenBank/DDBJ databases">
        <title>Depth-based differentiation of microbial function through sediment-hosted aquifers and enrichment of novel symbionts in the deep terrestrial subsurface.</title>
        <authorList>
            <person name="Probst A.J."/>
            <person name="Ladd B."/>
            <person name="Jarett J.K."/>
            <person name="Geller-Mcgrath D.E."/>
            <person name="Sieber C.M."/>
            <person name="Emerson J.B."/>
            <person name="Anantharaman K."/>
            <person name="Thomas B.C."/>
            <person name="Malmstrom R."/>
            <person name="Stieglmeier M."/>
            <person name="Klingl A."/>
            <person name="Woyke T."/>
            <person name="Ryan C.M."/>
            <person name="Banfield J.F."/>
        </authorList>
    </citation>
    <scope>NUCLEOTIDE SEQUENCE [LARGE SCALE GENOMIC DNA]</scope>
    <source>
        <strain evidence="3">CG17_big_fil_post_rev_8_21_14_2_50_48_46</strain>
    </source>
</reference>
<dbReference type="SMART" id="SM00645">
    <property type="entry name" value="Pept_C1"/>
    <property type="match status" value="1"/>
</dbReference>
<evidence type="ECO:0000259" key="2">
    <source>
        <dbReference type="SMART" id="SM00645"/>
    </source>
</evidence>
<organism evidence="3 4">
    <name type="scientific">bacterium (Candidatus Blackallbacteria) CG17_big_fil_post_rev_8_21_14_2_50_48_46</name>
    <dbReference type="NCBI Taxonomy" id="2014261"/>
    <lineage>
        <taxon>Bacteria</taxon>
        <taxon>Candidatus Blackallbacteria</taxon>
    </lineage>
</organism>
<sequence length="572" mass="63995">MLLSWSFLSAYARAAEYPATGLEWASPEQLRAVPLASMPYSGVELPEQVDLSAHMPPPGDQGRQNSCVGWATAYVLKSYQEQIEFNHPLAQPDGSPNWNKVFSPAYVYNQLNNGRDGGITYIDALNLLSGQGVVPWAEMPYLSDDYRRKPSHAQRIKARPWRIDFWRQINVLDHKEIKAHLNAGYPVMVGALIDEGFFKARKGYIWKNAKGKALGGHAFVLVGYDESKQAFKLINSWGKDWADHGFGWIDYAWFPRVVREGFVAKDALNGSPPAPSPVAATQPMDRLGTEHRNRELPVQEEELEVDALSEPNLQSPPSALELKPIVYTPGKSLNFKMALSQPVALSRNTRLILNIYSAEKTEPSQRLKSIELANSSSPAFQNSRSHPKDFDFNVPISELGLENGFWGDAAIPLAFEIVVFENGFGIFKTPMQEISLLAKENPNPILSQAQTLQAFQEALQAEDAKRIWHLLSTQARQEALIRLRKALQADSFSDQQLRTLLAEGHPLTLKWIWHQKKAPTAASPKAEANLQEGLQKLDSQAPAKPSKSPNPEVQLVQDQGRWKIKSLDAFFE</sequence>
<feature type="region of interest" description="Disordered" evidence="1">
    <location>
        <begin position="522"/>
        <end position="557"/>
    </location>
</feature>
<dbReference type="InterPro" id="IPR038765">
    <property type="entry name" value="Papain-like_cys_pep_sf"/>
</dbReference>
<comment type="caution">
    <text evidence="3">The sequence shown here is derived from an EMBL/GenBank/DDBJ whole genome shotgun (WGS) entry which is preliminary data.</text>
</comment>
<evidence type="ECO:0000313" key="4">
    <source>
        <dbReference type="Proteomes" id="UP000231019"/>
    </source>
</evidence>
<dbReference type="CDD" id="cd02619">
    <property type="entry name" value="Peptidase_C1"/>
    <property type="match status" value="1"/>
</dbReference>
<evidence type="ECO:0000256" key="1">
    <source>
        <dbReference type="SAM" id="MobiDB-lite"/>
    </source>
</evidence>
<dbReference type="SUPFAM" id="SSF54001">
    <property type="entry name" value="Cysteine proteinases"/>
    <property type="match status" value="1"/>
</dbReference>
<dbReference type="AlphaFoldDB" id="A0A2M7G643"/>
<accession>A0A2M7G643</accession>
<protein>
    <recommendedName>
        <fullName evidence="2">Peptidase C1A papain C-terminal domain-containing protein</fullName>
    </recommendedName>
</protein>
<dbReference type="GO" id="GO:0008234">
    <property type="term" value="F:cysteine-type peptidase activity"/>
    <property type="evidence" value="ECO:0007669"/>
    <property type="project" value="InterPro"/>
</dbReference>
<name>A0A2M7G643_9BACT</name>
<feature type="domain" description="Peptidase C1A papain C-terminal" evidence="2">
    <location>
        <begin position="45"/>
        <end position="256"/>
    </location>
</feature>